<evidence type="ECO:0000313" key="3">
    <source>
        <dbReference type="Proteomes" id="UP001153954"/>
    </source>
</evidence>
<accession>A0AAU9TGM4</accession>
<feature type="region of interest" description="Disordered" evidence="1">
    <location>
        <begin position="329"/>
        <end position="351"/>
    </location>
</feature>
<comment type="caution">
    <text evidence="2">The sequence shown here is derived from an EMBL/GenBank/DDBJ whole genome shotgun (WGS) entry which is preliminary data.</text>
</comment>
<proteinExistence type="predicted"/>
<feature type="compositionally biased region" description="Low complexity" evidence="1">
    <location>
        <begin position="339"/>
        <end position="349"/>
    </location>
</feature>
<protein>
    <recommendedName>
        <fullName evidence="4">DFP2</fullName>
    </recommendedName>
</protein>
<sequence>MAPQFITFKEGKLGVNFGGYHAGVGLGGLLGGGASGGLYAEAGTPTGQSARAGLGGVVSENGGTSGGLYAGATAGGNVKASAGLAGEVTAEKAAGAGYASAQAGNNYAVSGMGGESSVVGSSDFSFSGAHEVVVPVHPVEVKTKHKTIHTELNVDAINEVKPLPKVYTEVNTDIEKKIVHETVQPVIVKEVYVQPETKIVHKEITRTHYKPRRHHFRKTAFLGGYIGGQGDIVGPTVYQNVEPQIQKRIDVGAESSANAGAAVEAGFNAGGVGSSHTYTKQVTYQKSPTFFADIFNIPISTLKAVGNFLGNTAASTNISVQKTASVHADSESKSLTNDPSSPSLSSSSSAHVSIETPTASKFIDDILAIPINTLGAVNKFLENNVSGRKNVQIAEDGKVRSMKPRLGPHARRRANKHVVVIQEEIPEVSDIKN</sequence>
<name>A0AAU9TGM4_EUPED</name>
<evidence type="ECO:0000256" key="1">
    <source>
        <dbReference type="SAM" id="MobiDB-lite"/>
    </source>
</evidence>
<keyword evidence="3" id="KW-1185">Reference proteome</keyword>
<evidence type="ECO:0008006" key="4">
    <source>
        <dbReference type="Google" id="ProtNLM"/>
    </source>
</evidence>
<dbReference type="EMBL" id="CAKOGL010000003">
    <property type="protein sequence ID" value="CAH2084682.1"/>
    <property type="molecule type" value="Genomic_DNA"/>
</dbReference>
<gene>
    <name evidence="2" type="ORF">EEDITHA_LOCUS1229</name>
</gene>
<evidence type="ECO:0000313" key="2">
    <source>
        <dbReference type="EMBL" id="CAH2084682.1"/>
    </source>
</evidence>
<reference evidence="2" key="1">
    <citation type="submission" date="2022-03" db="EMBL/GenBank/DDBJ databases">
        <authorList>
            <person name="Tunstrom K."/>
        </authorList>
    </citation>
    <scope>NUCLEOTIDE SEQUENCE</scope>
</reference>
<organism evidence="2 3">
    <name type="scientific">Euphydryas editha</name>
    <name type="common">Edith's checkerspot</name>
    <dbReference type="NCBI Taxonomy" id="104508"/>
    <lineage>
        <taxon>Eukaryota</taxon>
        <taxon>Metazoa</taxon>
        <taxon>Ecdysozoa</taxon>
        <taxon>Arthropoda</taxon>
        <taxon>Hexapoda</taxon>
        <taxon>Insecta</taxon>
        <taxon>Pterygota</taxon>
        <taxon>Neoptera</taxon>
        <taxon>Endopterygota</taxon>
        <taxon>Lepidoptera</taxon>
        <taxon>Glossata</taxon>
        <taxon>Ditrysia</taxon>
        <taxon>Papilionoidea</taxon>
        <taxon>Nymphalidae</taxon>
        <taxon>Nymphalinae</taxon>
        <taxon>Euphydryas</taxon>
    </lineage>
</organism>
<dbReference type="Proteomes" id="UP001153954">
    <property type="component" value="Unassembled WGS sequence"/>
</dbReference>
<dbReference type="AlphaFoldDB" id="A0AAU9TGM4"/>